<dbReference type="GO" id="GO:0000387">
    <property type="term" value="P:spliceosomal snRNP assembly"/>
    <property type="evidence" value="ECO:0007669"/>
    <property type="project" value="UniProtKB-UniRule"/>
</dbReference>
<dbReference type="GO" id="GO:0035194">
    <property type="term" value="P:regulatory ncRNA-mediated post-transcriptional gene silencing"/>
    <property type="evidence" value="ECO:0007669"/>
    <property type="project" value="UniProtKB-ARBA"/>
</dbReference>
<dbReference type="CDD" id="cd01724">
    <property type="entry name" value="Sm_D1"/>
    <property type="match status" value="1"/>
</dbReference>
<dbReference type="InterPro" id="IPR001163">
    <property type="entry name" value="Sm_dom_euk/arc"/>
</dbReference>
<dbReference type="AlphaFoldDB" id="A0AAD6WB46"/>
<evidence type="ECO:0000256" key="5">
    <source>
        <dbReference type="ARBA" id="ARBA00023242"/>
    </source>
</evidence>
<gene>
    <name evidence="12" type="ORF">NC653_005577</name>
</gene>
<dbReference type="GO" id="GO:0005730">
    <property type="term" value="C:nucleolus"/>
    <property type="evidence" value="ECO:0007669"/>
    <property type="project" value="UniProtKB-SubCell"/>
</dbReference>
<evidence type="ECO:0000256" key="4">
    <source>
        <dbReference type="ARBA" id="ARBA00022737"/>
    </source>
</evidence>
<keyword evidence="10" id="KW-0812">Transmembrane</keyword>
<comment type="caution">
    <text evidence="12">The sequence shown here is derived from an EMBL/GenBank/DDBJ whole genome shotgun (WGS) entry which is preliminary data.</text>
</comment>
<feature type="compositionally biased region" description="Basic and acidic residues" evidence="9">
    <location>
        <begin position="173"/>
        <end position="182"/>
    </location>
</feature>
<dbReference type="GO" id="GO:1990904">
    <property type="term" value="C:ribonucleoprotein complex"/>
    <property type="evidence" value="ECO:0007669"/>
    <property type="project" value="UniProtKB-KW"/>
</dbReference>
<evidence type="ECO:0000256" key="9">
    <source>
        <dbReference type="SAM" id="MobiDB-lite"/>
    </source>
</evidence>
<dbReference type="GO" id="GO:0016607">
    <property type="term" value="C:nuclear speck"/>
    <property type="evidence" value="ECO:0007669"/>
    <property type="project" value="UniProtKB-SubCell"/>
</dbReference>
<keyword evidence="6 8" id="KW-0687">Ribonucleoprotein</keyword>
<feature type="compositionally biased region" description="Basic and acidic residues" evidence="9">
    <location>
        <begin position="157"/>
        <end position="166"/>
    </location>
</feature>
<dbReference type="InterPro" id="IPR027141">
    <property type="entry name" value="LSm4/Sm_D1/D3"/>
</dbReference>
<dbReference type="SMART" id="SM00651">
    <property type="entry name" value="Sm"/>
    <property type="match status" value="1"/>
</dbReference>
<dbReference type="Gene3D" id="2.30.30.100">
    <property type="match status" value="1"/>
</dbReference>
<sequence>MKLVRFLMKLNNETVSIELKNGTVVHGTITGVDISMNTHLKTVKLTVKGKNPVTLDHLSVRGNNIRYYILPDSLNLETLLVEETPRVKPKKPTAASGYVNTYVVARYELVVYRRYKKKKKMGMKPAKQAIFVFGALAFGWLAIEMAFKPFLDKARSAADKSDPARDPDDDGDSADHAEKDLPTESDALVSDENPATV</sequence>
<organism evidence="12 13">
    <name type="scientific">Populus alba x Populus x berolinensis</name>
    <dbReference type="NCBI Taxonomy" id="444605"/>
    <lineage>
        <taxon>Eukaryota</taxon>
        <taxon>Viridiplantae</taxon>
        <taxon>Streptophyta</taxon>
        <taxon>Embryophyta</taxon>
        <taxon>Tracheophyta</taxon>
        <taxon>Spermatophyta</taxon>
        <taxon>Magnoliopsida</taxon>
        <taxon>eudicotyledons</taxon>
        <taxon>Gunneridae</taxon>
        <taxon>Pentapetalae</taxon>
        <taxon>rosids</taxon>
        <taxon>fabids</taxon>
        <taxon>Malpighiales</taxon>
        <taxon>Salicaceae</taxon>
        <taxon>Saliceae</taxon>
        <taxon>Populus</taxon>
    </lineage>
</organism>
<dbReference type="Pfam" id="PF01423">
    <property type="entry name" value="LSM"/>
    <property type="match status" value="1"/>
</dbReference>
<dbReference type="InterPro" id="IPR034102">
    <property type="entry name" value="Sm_D1"/>
</dbReference>
<evidence type="ECO:0000256" key="8">
    <source>
        <dbReference type="RuleBase" id="RU365054"/>
    </source>
</evidence>
<evidence type="ECO:0000256" key="1">
    <source>
        <dbReference type="ARBA" id="ARBA00004324"/>
    </source>
</evidence>
<dbReference type="InterPro" id="IPR010920">
    <property type="entry name" value="LSM_dom_sf"/>
</dbReference>
<feature type="transmembrane region" description="Helical" evidence="10">
    <location>
        <begin position="126"/>
        <end position="143"/>
    </location>
</feature>
<proteinExistence type="inferred from homology"/>
<evidence type="ECO:0000256" key="6">
    <source>
        <dbReference type="ARBA" id="ARBA00023274"/>
    </source>
</evidence>
<evidence type="ECO:0000256" key="10">
    <source>
        <dbReference type="SAM" id="Phobius"/>
    </source>
</evidence>
<keyword evidence="10" id="KW-1133">Transmembrane helix</keyword>
<dbReference type="EMBL" id="JAQIZT010000002">
    <property type="protein sequence ID" value="KAJ7006263.1"/>
    <property type="molecule type" value="Genomic_DNA"/>
</dbReference>
<dbReference type="PANTHER" id="PTHR23338">
    <property type="entry name" value="SMALL NUCLEAR RIBONUCLEOPROTEIN SM"/>
    <property type="match status" value="1"/>
</dbReference>
<dbReference type="PROSITE" id="PS52002">
    <property type="entry name" value="SM"/>
    <property type="match status" value="1"/>
</dbReference>
<evidence type="ECO:0000313" key="13">
    <source>
        <dbReference type="Proteomes" id="UP001164929"/>
    </source>
</evidence>
<dbReference type="GO" id="GO:0003723">
    <property type="term" value="F:RNA binding"/>
    <property type="evidence" value="ECO:0007669"/>
    <property type="project" value="InterPro"/>
</dbReference>
<dbReference type="InterPro" id="IPR047575">
    <property type="entry name" value="Sm"/>
</dbReference>
<evidence type="ECO:0000256" key="7">
    <source>
        <dbReference type="ARBA" id="ARBA00054531"/>
    </source>
</evidence>
<name>A0AAD6WB46_9ROSI</name>
<reference evidence="12" key="1">
    <citation type="journal article" date="2023" name="Mol. Ecol. Resour.">
        <title>Chromosome-level genome assembly of a triploid poplar Populus alba 'Berolinensis'.</title>
        <authorList>
            <person name="Chen S."/>
            <person name="Yu Y."/>
            <person name="Wang X."/>
            <person name="Wang S."/>
            <person name="Zhang T."/>
            <person name="Zhou Y."/>
            <person name="He R."/>
            <person name="Meng N."/>
            <person name="Wang Y."/>
            <person name="Liu W."/>
            <person name="Liu Z."/>
            <person name="Liu J."/>
            <person name="Guo Q."/>
            <person name="Huang H."/>
            <person name="Sederoff R.R."/>
            <person name="Wang G."/>
            <person name="Qu G."/>
            <person name="Chen S."/>
        </authorList>
    </citation>
    <scope>NUCLEOTIDE SEQUENCE</scope>
    <source>
        <strain evidence="12">SC-2020</strain>
    </source>
</reference>
<dbReference type="Proteomes" id="UP001164929">
    <property type="component" value="Chromosome 2"/>
</dbReference>
<comment type="similarity">
    <text evidence="3 8">Belongs to the snRNP core protein family.</text>
</comment>
<accession>A0AAD6WB46</accession>
<keyword evidence="8" id="KW-0508">mRNA splicing</keyword>
<dbReference type="SUPFAM" id="SSF50182">
    <property type="entry name" value="Sm-like ribonucleoproteins"/>
    <property type="match status" value="1"/>
</dbReference>
<keyword evidence="8" id="KW-0507">mRNA processing</keyword>
<keyword evidence="13" id="KW-1185">Reference proteome</keyword>
<protein>
    <recommendedName>
        <fullName evidence="8">Small nuclear ribonucleoprotein Sm D1</fullName>
    </recommendedName>
    <alternativeName>
        <fullName evidence="8">snRNP core protein D1</fullName>
    </alternativeName>
</protein>
<evidence type="ECO:0000313" key="12">
    <source>
        <dbReference type="EMBL" id="KAJ7006263.1"/>
    </source>
</evidence>
<comment type="function">
    <text evidence="7 8">Involved in splicing regulation. Facilitates post-transcriptional gene silencing (PTGS) by limiting the degradation of transgene aberrant RNAs by the RNA quality control (RQC) machinery, thus favoring their entry into cytoplasmic siRNA bodies where they can trigger PTGS. Does not participate in the production of small RNAs.</text>
</comment>
<evidence type="ECO:0000256" key="3">
    <source>
        <dbReference type="ARBA" id="ARBA00008146"/>
    </source>
</evidence>
<evidence type="ECO:0000259" key="11">
    <source>
        <dbReference type="PROSITE" id="PS52002"/>
    </source>
</evidence>
<keyword evidence="5 8" id="KW-0539">Nucleus</keyword>
<feature type="region of interest" description="Disordered" evidence="9">
    <location>
        <begin position="157"/>
        <end position="197"/>
    </location>
</feature>
<comment type="subcellular location">
    <subcellularLocation>
        <location evidence="1">Nucleus speckle</location>
    </subcellularLocation>
    <subcellularLocation>
        <location evidence="2">Nucleus</location>
        <location evidence="2">Nucleolus</location>
    </subcellularLocation>
</comment>
<evidence type="ECO:0000256" key="2">
    <source>
        <dbReference type="ARBA" id="ARBA00004604"/>
    </source>
</evidence>
<keyword evidence="4" id="KW-0677">Repeat</keyword>
<feature type="domain" description="Sm" evidence="11">
    <location>
        <begin position="2"/>
        <end position="74"/>
    </location>
</feature>
<keyword evidence="10" id="KW-0472">Membrane</keyword>
<dbReference type="FunFam" id="2.30.30.100:FF:000008">
    <property type="entry name" value="Small nuclear ribonucleoprotein Sm D1"/>
    <property type="match status" value="1"/>
</dbReference>